<organism evidence="2 3">
    <name type="scientific">Brevifollis gellanilyticus</name>
    <dbReference type="NCBI Taxonomy" id="748831"/>
    <lineage>
        <taxon>Bacteria</taxon>
        <taxon>Pseudomonadati</taxon>
        <taxon>Verrucomicrobiota</taxon>
        <taxon>Verrucomicrobiia</taxon>
        <taxon>Verrucomicrobiales</taxon>
        <taxon>Verrucomicrobiaceae</taxon>
    </lineage>
</organism>
<feature type="chain" id="PRO_5021936771" description="DUF5666 domain-containing protein" evidence="1">
    <location>
        <begin position="24"/>
        <end position="474"/>
    </location>
</feature>
<evidence type="ECO:0000256" key="1">
    <source>
        <dbReference type="SAM" id="SignalP"/>
    </source>
</evidence>
<evidence type="ECO:0000313" key="3">
    <source>
        <dbReference type="Proteomes" id="UP000321577"/>
    </source>
</evidence>
<evidence type="ECO:0000313" key="2">
    <source>
        <dbReference type="EMBL" id="GEP42256.1"/>
    </source>
</evidence>
<reference evidence="2 3" key="1">
    <citation type="submission" date="2019-07" db="EMBL/GenBank/DDBJ databases">
        <title>Whole genome shotgun sequence of Brevifollis gellanilyticus NBRC 108608.</title>
        <authorList>
            <person name="Hosoyama A."/>
            <person name="Uohara A."/>
            <person name="Ohji S."/>
            <person name="Ichikawa N."/>
        </authorList>
    </citation>
    <scope>NUCLEOTIDE SEQUENCE [LARGE SCALE GENOMIC DNA]</scope>
    <source>
        <strain evidence="2 3">NBRC 108608</strain>
    </source>
</reference>
<comment type="caution">
    <text evidence="2">The sequence shown here is derived from an EMBL/GenBank/DDBJ whole genome shotgun (WGS) entry which is preliminary data.</text>
</comment>
<proteinExistence type="predicted"/>
<dbReference type="RefSeq" id="WP_146849857.1">
    <property type="nucleotide sequence ID" value="NZ_BKAG01000008.1"/>
</dbReference>
<dbReference type="Proteomes" id="UP000321577">
    <property type="component" value="Unassembled WGS sequence"/>
</dbReference>
<keyword evidence="3" id="KW-1185">Reference proteome</keyword>
<dbReference type="AlphaFoldDB" id="A0A512M685"/>
<evidence type="ECO:0008006" key="4">
    <source>
        <dbReference type="Google" id="ProtNLM"/>
    </source>
</evidence>
<name>A0A512M685_9BACT</name>
<feature type="signal peptide" evidence="1">
    <location>
        <begin position="1"/>
        <end position="23"/>
    </location>
</feature>
<sequence>MNCTSVSRLLGTLLLLLSSSLSAVEQTFPKLTDAQRMHGELVNVDFIRRAGQFRTDKGELVDFTMPPYAIMKYRGSEADLREVPLGAKMDFLVLPGETDRPVKLITTDDGETKPDAELQKKFREFTEKRGVAGWITKTEGKAVTVALFSGDPAFYEAAYGQLLVKGKTTKTCVANDELRTWNPGVDGENGAVLEVQKLPVDGFGFSGYQVTLSVSNMLEGFRKGRVVRVFLQGWKAQDQYYGESLMGYGFGRLLNQELVQNVAKEYPEQFPFRTDYSNEHLPWYQLKEGVKAPPFSEHLVFGELVSADAKTGTGQFLAERTGEAVNFTLIKKHTVKHLGKDTQLVKLPTGQRYRFHCYQDDKGAFTRVTIISDEVSHLMANATTGRVAAIHPDRLHIAWQLPMVKDYNGDMQRPQDIAQRILPVSEATKVWKGDKAMTLGDLKVGDDVRVNLTAELPNKRLSCAEVWLVEAPVK</sequence>
<accession>A0A512M685</accession>
<gene>
    <name evidence="2" type="ORF">BGE01nite_15470</name>
</gene>
<keyword evidence="1" id="KW-0732">Signal</keyword>
<protein>
    <recommendedName>
        <fullName evidence="4">DUF5666 domain-containing protein</fullName>
    </recommendedName>
</protein>
<dbReference type="EMBL" id="BKAG01000008">
    <property type="protein sequence ID" value="GEP42256.1"/>
    <property type="molecule type" value="Genomic_DNA"/>
</dbReference>
<dbReference type="OrthoDB" id="176392at2"/>